<evidence type="ECO:0000313" key="3">
    <source>
        <dbReference type="EMBL" id="CBX98555.1"/>
    </source>
</evidence>
<evidence type="ECO:0000313" key="4">
    <source>
        <dbReference type="Proteomes" id="UP000002668"/>
    </source>
</evidence>
<dbReference type="AlphaFoldDB" id="E5A4K7"/>
<proteinExistence type="predicted"/>
<organism evidence="4">
    <name type="scientific">Leptosphaeria maculans (strain JN3 / isolate v23.1.3 / race Av1-4-5-6-7-8)</name>
    <name type="common">Blackleg fungus</name>
    <name type="synonym">Phoma lingam</name>
    <dbReference type="NCBI Taxonomy" id="985895"/>
    <lineage>
        <taxon>Eukaryota</taxon>
        <taxon>Fungi</taxon>
        <taxon>Dikarya</taxon>
        <taxon>Ascomycota</taxon>
        <taxon>Pezizomycotina</taxon>
        <taxon>Dothideomycetes</taxon>
        <taxon>Pleosporomycetidae</taxon>
        <taxon>Pleosporales</taxon>
        <taxon>Pleosporineae</taxon>
        <taxon>Leptosphaeriaceae</taxon>
        <taxon>Plenodomus</taxon>
        <taxon>Plenodomus lingam/Leptosphaeria maculans species complex</taxon>
    </lineage>
</organism>
<evidence type="ECO:0000256" key="1">
    <source>
        <dbReference type="SAM" id="MobiDB-lite"/>
    </source>
</evidence>
<dbReference type="eggNOG" id="ENOG502SHT7">
    <property type="taxonomic scope" value="Eukaryota"/>
</dbReference>
<keyword evidence="4" id="KW-1185">Reference proteome</keyword>
<reference evidence="4" key="1">
    <citation type="journal article" date="2011" name="Nat. Commun.">
        <title>Effector diversification within compartments of the Leptosphaeria maculans genome affected by Repeat-Induced Point mutations.</title>
        <authorList>
            <person name="Rouxel T."/>
            <person name="Grandaubert J."/>
            <person name="Hane J.K."/>
            <person name="Hoede C."/>
            <person name="van de Wouw A.P."/>
            <person name="Couloux A."/>
            <person name="Dominguez V."/>
            <person name="Anthouard V."/>
            <person name="Bally P."/>
            <person name="Bourras S."/>
            <person name="Cozijnsen A.J."/>
            <person name="Ciuffetti L.M."/>
            <person name="Degrave A."/>
            <person name="Dilmaghani A."/>
            <person name="Duret L."/>
            <person name="Fudal I."/>
            <person name="Goodwin S.B."/>
            <person name="Gout L."/>
            <person name="Glaser N."/>
            <person name="Linglin J."/>
            <person name="Kema G.H.J."/>
            <person name="Lapalu N."/>
            <person name="Lawrence C.B."/>
            <person name="May K."/>
            <person name="Meyer M."/>
            <person name="Ollivier B."/>
            <person name="Poulain J."/>
            <person name="Schoch C.L."/>
            <person name="Simon A."/>
            <person name="Spatafora J.W."/>
            <person name="Stachowiak A."/>
            <person name="Turgeon B.G."/>
            <person name="Tyler B.M."/>
            <person name="Vincent D."/>
            <person name="Weissenbach J."/>
            <person name="Amselem J."/>
            <person name="Quesneville H."/>
            <person name="Oliver R.P."/>
            <person name="Wincker P."/>
            <person name="Balesdent M.-H."/>
            <person name="Howlett B.J."/>
        </authorList>
    </citation>
    <scope>NUCLEOTIDE SEQUENCE [LARGE SCALE GENOMIC DNA]</scope>
    <source>
        <strain evidence="4">JN3 / isolate v23.1.3 / race Av1-4-5-6-7-8</strain>
    </source>
</reference>
<keyword evidence="2" id="KW-0472">Membrane</keyword>
<evidence type="ECO:0000256" key="2">
    <source>
        <dbReference type="SAM" id="Phobius"/>
    </source>
</evidence>
<dbReference type="InParanoid" id="E5A4K7"/>
<dbReference type="OMA" id="ASWIRTD"/>
<dbReference type="HOGENOM" id="CLU_551018_0_0_1"/>
<dbReference type="VEuPathDB" id="FungiDB:LEMA_P077940.1"/>
<dbReference type="EMBL" id="FP929134">
    <property type="protein sequence ID" value="CBX98555.1"/>
    <property type="molecule type" value="Genomic_DNA"/>
</dbReference>
<feature type="region of interest" description="Disordered" evidence="1">
    <location>
        <begin position="1"/>
        <end position="21"/>
    </location>
</feature>
<accession>E5A4K7</accession>
<gene>
    <name evidence="3" type="ORF">LEMA_P077940.1</name>
</gene>
<feature type="transmembrane region" description="Helical" evidence="2">
    <location>
        <begin position="395"/>
        <end position="416"/>
    </location>
</feature>
<sequence length="495" mass="53661">MLEMLLSEGWDDETAQRKPPWMSDQLGERLPVFAALDDNIPVTTTWIDRVDMKAESDKAGRIVNNITIAVPHRGVPAAARHPQNNLLQPEDLQGGGGSYTVRASVASFALNVLCVNAKREELEPIVYETWPNAVKMENTSMAVNYWPIQAFPDGTNANNMTVLDGVFGWRNEDEENTQARPVFLKFPKDANTLANHTSTGPRPAAYLLGKAPDATTNDYFLCSMKTSITTTCTTRYNASSQGQSLEALCENDGKWHDDDAPTASASQGDRVALSGWLDMAFDLLNSISLNNGVFDGDASTARILTQLQLREPVLNQTLPSPAEALASIMMCTVLDLTQNFPFTVAQKAQTPNSSSTPNTAQLEYFNAWVRVAQYMSGGEKPYQKQTISNAADPQAFLPVLSLTLVLNIFILLYLAFVLRIRLVTDLCEPLVLFIVGYRSPPGSLFGQDALQGPGRADWARAWRVGREGGQTGVVGVDGVGGGVGGVGAFGFACAS</sequence>
<dbReference type="Proteomes" id="UP000002668">
    <property type="component" value="Genome"/>
</dbReference>
<protein>
    <submittedName>
        <fullName evidence="3">Uncharacterized protein</fullName>
    </submittedName>
</protein>
<keyword evidence="2" id="KW-0812">Transmembrane</keyword>
<name>E5A4K7_LEPMJ</name>
<dbReference type="STRING" id="985895.E5A4K7"/>
<keyword evidence="2" id="KW-1133">Transmembrane helix</keyword>
<dbReference type="OrthoDB" id="4721035at2759"/>